<dbReference type="Pfam" id="PF00512">
    <property type="entry name" value="HisKA"/>
    <property type="match status" value="1"/>
</dbReference>
<dbReference type="GO" id="GO:0006817">
    <property type="term" value="P:phosphate ion transport"/>
    <property type="evidence" value="ECO:0007669"/>
    <property type="project" value="UniProtKB-KW"/>
</dbReference>
<dbReference type="GO" id="GO:0016036">
    <property type="term" value="P:cellular response to phosphate starvation"/>
    <property type="evidence" value="ECO:0007669"/>
    <property type="project" value="TreeGrafter"/>
</dbReference>
<evidence type="ECO:0000256" key="1">
    <source>
        <dbReference type="ARBA" id="ARBA00000085"/>
    </source>
</evidence>
<evidence type="ECO:0000256" key="13">
    <source>
        <dbReference type="ARBA" id="ARBA00022840"/>
    </source>
</evidence>
<evidence type="ECO:0000256" key="16">
    <source>
        <dbReference type="ARBA" id="ARBA00023136"/>
    </source>
</evidence>
<comment type="subcellular location">
    <subcellularLocation>
        <location evidence="2">Cell membrane</location>
    </subcellularLocation>
</comment>
<dbReference type="SUPFAM" id="SSF55785">
    <property type="entry name" value="PYP-like sensor domain (PAS domain)"/>
    <property type="match status" value="1"/>
</dbReference>
<feature type="domain" description="Histidine kinase" evidence="19">
    <location>
        <begin position="212"/>
        <end position="429"/>
    </location>
</feature>
<dbReference type="InterPro" id="IPR005467">
    <property type="entry name" value="His_kinase_dom"/>
</dbReference>
<dbReference type="CDD" id="cd00082">
    <property type="entry name" value="HisKA"/>
    <property type="match status" value="1"/>
</dbReference>
<evidence type="ECO:0000256" key="18">
    <source>
        <dbReference type="SAM" id="Phobius"/>
    </source>
</evidence>
<comment type="catalytic activity">
    <reaction evidence="1">
        <text>ATP + protein L-histidine = ADP + protein N-phospho-L-histidine.</text>
        <dbReference type="EC" id="2.7.13.3"/>
    </reaction>
</comment>
<keyword evidence="14 18" id="KW-1133">Transmembrane helix</keyword>
<dbReference type="PROSITE" id="PS50109">
    <property type="entry name" value="HIS_KIN"/>
    <property type="match status" value="1"/>
</dbReference>
<dbReference type="Gene3D" id="3.30.450.20">
    <property type="entry name" value="PAS domain"/>
    <property type="match status" value="1"/>
</dbReference>
<dbReference type="InterPro" id="IPR036097">
    <property type="entry name" value="HisK_dim/P_sf"/>
</dbReference>
<name>A0A6S6WN92_9GAMM</name>
<evidence type="ECO:0000256" key="7">
    <source>
        <dbReference type="ARBA" id="ARBA00022553"/>
    </source>
</evidence>
<organism evidence="20 21">
    <name type="scientific">Pseudidiomarina piscicola</name>
    <dbReference type="NCBI Taxonomy" id="2614830"/>
    <lineage>
        <taxon>Bacteria</taxon>
        <taxon>Pseudomonadati</taxon>
        <taxon>Pseudomonadota</taxon>
        <taxon>Gammaproteobacteria</taxon>
        <taxon>Alteromonadales</taxon>
        <taxon>Idiomarinaceae</taxon>
        <taxon>Pseudidiomarina</taxon>
    </lineage>
</organism>
<dbReference type="Gene3D" id="1.10.287.130">
    <property type="match status" value="1"/>
</dbReference>
<keyword evidence="12" id="KW-0418">Kinase</keyword>
<keyword evidence="9 20" id="KW-0808">Transferase</keyword>
<dbReference type="SMART" id="SM00388">
    <property type="entry name" value="HisKA"/>
    <property type="match status" value="1"/>
</dbReference>
<evidence type="ECO:0000256" key="6">
    <source>
        <dbReference type="ARBA" id="ARBA00022475"/>
    </source>
</evidence>
<dbReference type="NCBIfam" id="NF008235">
    <property type="entry name" value="PRK11006.1"/>
    <property type="match status" value="1"/>
</dbReference>
<dbReference type="EC" id="2.7.13.3" evidence="3"/>
<dbReference type="InterPro" id="IPR035965">
    <property type="entry name" value="PAS-like_dom_sf"/>
</dbReference>
<dbReference type="InterPro" id="IPR050351">
    <property type="entry name" value="BphY/WalK/GraS-like"/>
</dbReference>
<dbReference type="Proteomes" id="UP000481517">
    <property type="component" value="Unassembled WGS sequence"/>
</dbReference>
<dbReference type="Pfam" id="PF02518">
    <property type="entry name" value="HATPase_c"/>
    <property type="match status" value="1"/>
</dbReference>
<protein>
    <recommendedName>
        <fullName evidence="4">Phosphate regulon sensor protein PhoR</fullName>
        <ecNumber evidence="3">2.7.13.3</ecNumber>
    </recommendedName>
</protein>
<keyword evidence="6" id="KW-1003">Cell membrane</keyword>
<dbReference type="SUPFAM" id="SSF55874">
    <property type="entry name" value="ATPase domain of HSP90 chaperone/DNA topoisomerase II/histidine kinase"/>
    <property type="match status" value="1"/>
</dbReference>
<dbReference type="RefSeq" id="WP_173920931.1">
    <property type="nucleotide sequence ID" value="NZ_CADCXY010000005.1"/>
</dbReference>
<evidence type="ECO:0000256" key="17">
    <source>
        <dbReference type="ARBA" id="ARBA00025207"/>
    </source>
</evidence>
<evidence type="ECO:0000259" key="19">
    <source>
        <dbReference type="PROSITE" id="PS50109"/>
    </source>
</evidence>
<dbReference type="InterPro" id="IPR004358">
    <property type="entry name" value="Sig_transdc_His_kin-like_C"/>
</dbReference>
<keyword evidence="7" id="KW-0597">Phosphoprotein</keyword>
<dbReference type="FunFam" id="1.10.287.130:FF:000001">
    <property type="entry name" value="Two-component sensor histidine kinase"/>
    <property type="match status" value="1"/>
</dbReference>
<dbReference type="Gene3D" id="3.30.565.10">
    <property type="entry name" value="Histidine kinase-like ATPase, C-terminal domain"/>
    <property type="match status" value="1"/>
</dbReference>
<dbReference type="Pfam" id="PF11808">
    <property type="entry name" value="PhoR"/>
    <property type="match status" value="1"/>
</dbReference>
<proteinExistence type="predicted"/>
<evidence type="ECO:0000256" key="3">
    <source>
        <dbReference type="ARBA" id="ARBA00012438"/>
    </source>
</evidence>
<evidence type="ECO:0000256" key="8">
    <source>
        <dbReference type="ARBA" id="ARBA00022592"/>
    </source>
</evidence>
<dbReference type="SUPFAM" id="SSF47384">
    <property type="entry name" value="Homodimeric domain of signal transducing histidine kinase"/>
    <property type="match status" value="1"/>
</dbReference>
<evidence type="ECO:0000256" key="4">
    <source>
        <dbReference type="ARBA" id="ARBA00019665"/>
    </source>
</evidence>
<comment type="function">
    <text evidence="17">Member of the two-component regulatory system PhoR/PhoB involved in the phosphate regulon genes expression. PhoR may function as a membrane-associated protein kinase that phosphorylates PhoB in response to environmental signals.</text>
</comment>
<keyword evidence="13" id="KW-0067">ATP-binding</keyword>
<evidence type="ECO:0000256" key="10">
    <source>
        <dbReference type="ARBA" id="ARBA00022692"/>
    </source>
</evidence>
<dbReference type="GO" id="GO:0005524">
    <property type="term" value="F:ATP binding"/>
    <property type="evidence" value="ECO:0007669"/>
    <property type="project" value="UniProtKB-KW"/>
</dbReference>
<evidence type="ECO:0000256" key="9">
    <source>
        <dbReference type="ARBA" id="ARBA00022679"/>
    </source>
</evidence>
<keyword evidence="11" id="KW-0547">Nucleotide-binding</keyword>
<evidence type="ECO:0000256" key="2">
    <source>
        <dbReference type="ARBA" id="ARBA00004236"/>
    </source>
</evidence>
<dbReference type="PANTHER" id="PTHR45453">
    <property type="entry name" value="PHOSPHATE REGULON SENSOR PROTEIN PHOR"/>
    <property type="match status" value="1"/>
</dbReference>
<evidence type="ECO:0000256" key="11">
    <source>
        <dbReference type="ARBA" id="ARBA00022741"/>
    </source>
</evidence>
<dbReference type="PRINTS" id="PR00344">
    <property type="entry name" value="BCTRLSENSOR"/>
</dbReference>
<evidence type="ECO:0000256" key="15">
    <source>
        <dbReference type="ARBA" id="ARBA00023012"/>
    </source>
</evidence>
<dbReference type="GO" id="GO:0005886">
    <property type="term" value="C:plasma membrane"/>
    <property type="evidence" value="ECO:0007669"/>
    <property type="project" value="UniProtKB-SubCell"/>
</dbReference>
<dbReference type="NCBIfam" id="TIGR02966">
    <property type="entry name" value="phoR_proteo"/>
    <property type="match status" value="1"/>
</dbReference>
<keyword evidence="8" id="KW-0592">Phosphate transport</keyword>
<dbReference type="SMART" id="SM00387">
    <property type="entry name" value="HATPase_c"/>
    <property type="match status" value="1"/>
</dbReference>
<dbReference type="InterPro" id="IPR014310">
    <property type="entry name" value="Sig_transdc_His_kinase_PhoR"/>
</dbReference>
<dbReference type="FunFam" id="3.30.565.10:FF:000032">
    <property type="entry name" value="Phosphate regulon sensor histidine kinase PhoR"/>
    <property type="match status" value="1"/>
</dbReference>
<evidence type="ECO:0000256" key="5">
    <source>
        <dbReference type="ARBA" id="ARBA00022448"/>
    </source>
</evidence>
<accession>A0A6S6WN92</accession>
<dbReference type="AlphaFoldDB" id="A0A6S6WN92"/>
<dbReference type="EMBL" id="CADCXY010000005">
    <property type="protein sequence ID" value="CAB0151552.1"/>
    <property type="molecule type" value="Genomic_DNA"/>
</dbReference>
<evidence type="ECO:0000313" key="21">
    <source>
        <dbReference type="Proteomes" id="UP000481517"/>
    </source>
</evidence>
<dbReference type="InterPro" id="IPR000014">
    <property type="entry name" value="PAS"/>
</dbReference>
<evidence type="ECO:0000256" key="14">
    <source>
        <dbReference type="ARBA" id="ARBA00022989"/>
    </source>
</evidence>
<keyword evidence="10 18" id="KW-0812">Transmembrane</keyword>
<evidence type="ECO:0000256" key="12">
    <source>
        <dbReference type="ARBA" id="ARBA00022777"/>
    </source>
</evidence>
<keyword evidence="5" id="KW-0813">Transport</keyword>
<keyword evidence="16 18" id="KW-0472">Membrane</keyword>
<reference evidence="20 21" key="1">
    <citation type="submission" date="2020-02" db="EMBL/GenBank/DDBJ databases">
        <authorList>
            <person name="Rodrigo-Torres L."/>
            <person name="Arahal R. D."/>
            <person name="Lucena T."/>
        </authorList>
    </citation>
    <scope>NUCLEOTIDE SEQUENCE [LARGE SCALE GENOMIC DNA]</scope>
    <source>
        <strain evidence="20 21">CECT 9734</strain>
    </source>
</reference>
<dbReference type="GO" id="GO:0004721">
    <property type="term" value="F:phosphoprotein phosphatase activity"/>
    <property type="evidence" value="ECO:0007669"/>
    <property type="project" value="InterPro"/>
</dbReference>
<feature type="transmembrane region" description="Helical" evidence="18">
    <location>
        <begin position="7"/>
        <end position="24"/>
    </location>
</feature>
<keyword evidence="21" id="KW-1185">Reference proteome</keyword>
<gene>
    <name evidence="20" type="primary">phoR</name>
    <name evidence="20" type="ORF">PSI9734_01926</name>
</gene>
<evidence type="ECO:0000313" key="20">
    <source>
        <dbReference type="EMBL" id="CAB0151552.1"/>
    </source>
</evidence>
<keyword evidence="15" id="KW-0902">Two-component regulatory system</keyword>
<dbReference type="InterPro" id="IPR003594">
    <property type="entry name" value="HATPase_dom"/>
</dbReference>
<dbReference type="InterPro" id="IPR003661">
    <property type="entry name" value="HisK_dim/P_dom"/>
</dbReference>
<dbReference type="GO" id="GO:0000155">
    <property type="term" value="F:phosphorelay sensor kinase activity"/>
    <property type="evidence" value="ECO:0007669"/>
    <property type="project" value="InterPro"/>
</dbReference>
<dbReference type="InterPro" id="IPR021766">
    <property type="entry name" value="PhoR_N"/>
</dbReference>
<sequence>MSPGYSIKSVLNVVLWYLGAWALLGWLLDLFWPTVTVGLSLLLAWHYYFQFKLLDWLWHRRTLLPPRARGSWSFIYDGIYRTQRKAQQRRRNLAQLLRRFRDAAEAIPDAAIVFRRGGELVWCNKLGQLLFGLKWPADSGIRLANLIRHPEFNRYLKKGDFSHEFYLPSPAREEIELEVRIMPYSADQYLLIARDITQIRKLEKMRKDFVANVSHELRTPLTVIQGYLEILASDPENIAGGLQEKAVKEMSSQSDRMRNLVEQLLSLSRIESQRIDIFEKVVDVPELLHRLQNDAEQLNSEKRHNITFEIAPQKMYGHENELRSAFSNLLSNAIHYTPAGGRIKVSWRAVGQQMEFSVSDNGPGIAADHLPRLTERFYRVDRDRNSRKGGSGLGLAIVKHALERHHCKLSIRSEVDSGSTFSVRVPDNLIVQDQH</sequence>
<dbReference type="Pfam" id="PF13188">
    <property type="entry name" value="PAS_8"/>
    <property type="match status" value="1"/>
</dbReference>
<dbReference type="InterPro" id="IPR036890">
    <property type="entry name" value="HATPase_C_sf"/>
</dbReference>
<dbReference type="PANTHER" id="PTHR45453:SF1">
    <property type="entry name" value="PHOSPHATE REGULON SENSOR PROTEIN PHOR"/>
    <property type="match status" value="1"/>
</dbReference>